<accession>A0A4U0VI82</accession>
<organism evidence="2 3">
    <name type="scientific">Friedmanniomyces endolithicus</name>
    <dbReference type="NCBI Taxonomy" id="329885"/>
    <lineage>
        <taxon>Eukaryota</taxon>
        <taxon>Fungi</taxon>
        <taxon>Dikarya</taxon>
        <taxon>Ascomycota</taxon>
        <taxon>Pezizomycotina</taxon>
        <taxon>Dothideomycetes</taxon>
        <taxon>Dothideomycetidae</taxon>
        <taxon>Mycosphaerellales</taxon>
        <taxon>Teratosphaeriaceae</taxon>
        <taxon>Friedmanniomyces</taxon>
    </lineage>
</organism>
<dbReference type="PANTHER" id="PTHR38644:SF1">
    <property type="entry name" value="EXPRESSED PROTEIN"/>
    <property type="match status" value="1"/>
</dbReference>
<sequence>MPLRVLVRKSLLDSASSESYVCPTCLLTAAIRSSFSTTQATRYRKDEPRYVRQHGNAHQTRTDQISPKRHYAPLVSKVRRRHSSQSSLASVTAINAPTTVPPAYQALHQRLLALQEEASTHINLSRVQLAARSLESEEPVIRVALLGLGANGAQAARKLARALLSDALSEEQAWEQELLATGQDGRSLLLRYGDSEDVVRQSPLVQTLHIPSLFLKRHKVEILVTTLSTAGNVDRLSDAELEEAILVPSLTTPNSAGGRVGFVRYPVHKALVVAEGIAGVVEYGRLPRFADKAELINAALSLPLRSATGTNSVEQTATSNVVDVDLATHAIELFRASNANGAQFSEEWQTSRLPALSQWISGHQEVPATEIHPAVRNLLNSVLLNASTSVSHAESSQTALAAKATIPDSKRAHLDALISHFSASWHRDLQTNLSAALDSRPWRRTAWWRLLWRIDDVAVSAADLLRLDWLTEAEQTLAFISGRLAEAGLATADQLREAGPATRYAIEGADRLEYSLSTWQPQQAAIIAAERPLHAAELWQADSLIARLKAQSGVDASFHPPWPRTIHLARQQMLHTLVPALHRRAQTLLLATLSTSAAASALGAWIYVATAGAAVQSAGALAALGVVWSLRRLQRGWGREREGFVTTVREDGRRVLAEVETHLRRLVREGGRASVEEGDVERWRRARSAVLRCREVLERVK</sequence>
<protein>
    <recommendedName>
        <fullName evidence="1">Mmc1 C-terminal domain-containing protein</fullName>
    </recommendedName>
</protein>
<dbReference type="EMBL" id="NAJP01000004">
    <property type="protein sequence ID" value="TKA48006.1"/>
    <property type="molecule type" value="Genomic_DNA"/>
</dbReference>
<reference evidence="2 3" key="1">
    <citation type="submission" date="2017-03" db="EMBL/GenBank/DDBJ databases">
        <title>Genomes of endolithic fungi from Antarctica.</title>
        <authorList>
            <person name="Coleine C."/>
            <person name="Masonjones S."/>
            <person name="Stajich J.E."/>
        </authorList>
    </citation>
    <scope>NUCLEOTIDE SEQUENCE [LARGE SCALE GENOMIC DNA]</scope>
    <source>
        <strain evidence="2 3">CCFEE 5311</strain>
    </source>
</reference>
<dbReference type="PANTHER" id="PTHR38644">
    <property type="entry name" value="EXPRESSED PROTEIN"/>
    <property type="match status" value="1"/>
</dbReference>
<evidence type="ECO:0000313" key="3">
    <source>
        <dbReference type="Proteomes" id="UP000310066"/>
    </source>
</evidence>
<dbReference type="Pfam" id="PF23867">
    <property type="entry name" value="Mmc1_N"/>
    <property type="match status" value="1"/>
</dbReference>
<feature type="domain" description="Mmc1 C-terminal" evidence="1">
    <location>
        <begin position="415"/>
        <end position="653"/>
    </location>
</feature>
<evidence type="ECO:0000313" key="2">
    <source>
        <dbReference type="EMBL" id="TKA48006.1"/>
    </source>
</evidence>
<gene>
    <name evidence="2" type="ORF">B0A54_01497</name>
</gene>
<proteinExistence type="predicted"/>
<dbReference type="InterPro" id="IPR056196">
    <property type="entry name" value="Mmc1_C"/>
</dbReference>
<comment type="caution">
    <text evidence="2">The sequence shown here is derived from an EMBL/GenBank/DDBJ whole genome shotgun (WGS) entry which is preliminary data.</text>
</comment>
<dbReference type="OrthoDB" id="5593063at2759"/>
<dbReference type="AlphaFoldDB" id="A0A4U0VI82"/>
<evidence type="ECO:0000259" key="1">
    <source>
        <dbReference type="Pfam" id="PF23868"/>
    </source>
</evidence>
<dbReference type="Proteomes" id="UP000310066">
    <property type="component" value="Unassembled WGS sequence"/>
</dbReference>
<dbReference type="Pfam" id="PF23868">
    <property type="entry name" value="Mmc1_C"/>
    <property type="match status" value="1"/>
</dbReference>
<dbReference type="STRING" id="329885.A0A4U0VI82"/>
<name>A0A4U0VI82_9PEZI</name>